<dbReference type="Proteomes" id="UP000008021">
    <property type="component" value="Chromosome 1"/>
</dbReference>
<sequence length="233" mass="25021">MPCGSDGVLQAEQWWRRPRRSGGGRTASRIWSTVDGDQIGGGVAGELQAAGSGAAWPVSSGRLLPSPLSSWRQIKKAEAVARDKLGVARAAEGKPAVLGGGMRPWLPPPFSHAVAARRGRRRRAPHLAIDRHELHSAEKQSFPRLAREGNAWLKLGGRLSPRARALAPRKTESNVAPYSTGPAVCTVKGLTTNCYQGRLVITCACPCWHACVALHSPESGKILQKLFSPMVNF</sequence>
<dbReference type="EnsemblPlants" id="OMERI01G07870.1">
    <property type="protein sequence ID" value="OMERI01G07870.1"/>
    <property type="gene ID" value="OMERI01G07870"/>
</dbReference>
<evidence type="ECO:0000313" key="1">
    <source>
        <dbReference type="EnsemblPlants" id="OMERI01G07870.1"/>
    </source>
</evidence>
<reference evidence="1" key="1">
    <citation type="submission" date="2015-04" db="UniProtKB">
        <authorList>
            <consortium name="EnsemblPlants"/>
        </authorList>
    </citation>
    <scope>IDENTIFICATION</scope>
</reference>
<proteinExistence type="predicted"/>
<dbReference type="Gramene" id="OMERI01G07870.1">
    <property type="protein sequence ID" value="OMERI01G07870.1"/>
    <property type="gene ID" value="OMERI01G07870"/>
</dbReference>
<evidence type="ECO:0000313" key="2">
    <source>
        <dbReference type="Proteomes" id="UP000008021"/>
    </source>
</evidence>
<name>A0A0E0BZ99_9ORYZ</name>
<keyword evidence="2" id="KW-1185">Reference proteome</keyword>
<reference evidence="1" key="2">
    <citation type="submission" date="2018-05" db="EMBL/GenBank/DDBJ databases">
        <title>OmerRS3 (Oryza meridionalis Reference Sequence Version 3).</title>
        <authorList>
            <person name="Zhang J."/>
            <person name="Kudrna D."/>
            <person name="Lee S."/>
            <person name="Talag J."/>
            <person name="Welchert J."/>
            <person name="Wing R.A."/>
        </authorList>
    </citation>
    <scope>NUCLEOTIDE SEQUENCE [LARGE SCALE GENOMIC DNA]</scope>
    <source>
        <strain evidence="1">cv. OR44</strain>
    </source>
</reference>
<dbReference type="AlphaFoldDB" id="A0A0E0BZ99"/>
<accession>A0A0E0BZ99</accession>
<protein>
    <submittedName>
        <fullName evidence="1">Uncharacterized protein</fullName>
    </submittedName>
</protein>
<dbReference type="HOGENOM" id="CLU_1191514_0_0_1"/>
<organism evidence="1">
    <name type="scientific">Oryza meridionalis</name>
    <dbReference type="NCBI Taxonomy" id="40149"/>
    <lineage>
        <taxon>Eukaryota</taxon>
        <taxon>Viridiplantae</taxon>
        <taxon>Streptophyta</taxon>
        <taxon>Embryophyta</taxon>
        <taxon>Tracheophyta</taxon>
        <taxon>Spermatophyta</taxon>
        <taxon>Magnoliopsida</taxon>
        <taxon>Liliopsida</taxon>
        <taxon>Poales</taxon>
        <taxon>Poaceae</taxon>
        <taxon>BOP clade</taxon>
        <taxon>Oryzoideae</taxon>
        <taxon>Oryzeae</taxon>
        <taxon>Oryzinae</taxon>
        <taxon>Oryza</taxon>
    </lineage>
</organism>